<reference evidence="9" key="1">
    <citation type="submission" date="2013-11" db="EMBL/GenBank/DDBJ databases">
        <title>The Genome Sequence of Phytophthora parasitica CJ02B3.</title>
        <authorList>
            <consortium name="The Broad Institute Genomics Platform"/>
            <person name="Russ C."/>
            <person name="Tyler B."/>
            <person name="Panabieres F."/>
            <person name="Shan W."/>
            <person name="Tripathy S."/>
            <person name="Grunwald N."/>
            <person name="Machado M."/>
            <person name="Johnson C.S."/>
            <person name="Arredondo F."/>
            <person name="Hong C."/>
            <person name="Coffey M."/>
            <person name="Young S.K."/>
            <person name="Zeng Q."/>
            <person name="Gargeya S."/>
            <person name="Fitzgerald M."/>
            <person name="Abouelleil A."/>
            <person name="Alvarado L."/>
            <person name="Chapman S.B."/>
            <person name="Gainer-Dewar J."/>
            <person name="Goldberg J."/>
            <person name="Griggs A."/>
            <person name="Gujja S."/>
            <person name="Hansen M."/>
            <person name="Howarth C."/>
            <person name="Imamovic A."/>
            <person name="Ireland A."/>
            <person name="Larimer J."/>
            <person name="McCowan C."/>
            <person name="Murphy C."/>
            <person name="Pearson M."/>
            <person name="Poon T.W."/>
            <person name="Priest M."/>
            <person name="Roberts A."/>
            <person name="Saif S."/>
            <person name="Shea T."/>
            <person name="Sykes S."/>
            <person name="Wortman J."/>
            <person name="Nusbaum C."/>
            <person name="Birren B."/>
        </authorList>
    </citation>
    <scope>NUCLEOTIDE SEQUENCE [LARGE SCALE GENOMIC DNA]</scope>
    <source>
        <strain evidence="9">CJ02B3</strain>
    </source>
</reference>
<dbReference type="Proteomes" id="UP000053236">
    <property type="component" value="Unassembled WGS sequence"/>
</dbReference>
<evidence type="ECO:0000313" key="9">
    <source>
        <dbReference type="EMBL" id="ETK76813.1"/>
    </source>
</evidence>
<evidence type="ECO:0000256" key="5">
    <source>
        <dbReference type="ARBA" id="ARBA00022729"/>
    </source>
</evidence>
<gene>
    <name evidence="9" type="ORF">L915_16851</name>
</gene>
<dbReference type="InterPro" id="IPR054463">
    <property type="entry name" value="PexRD54_WY"/>
</dbReference>
<dbReference type="GO" id="GO:0005576">
    <property type="term" value="C:extracellular region"/>
    <property type="evidence" value="ECO:0007669"/>
    <property type="project" value="UniProtKB-SubCell"/>
</dbReference>
<accession>W2G178</accession>
<dbReference type="EMBL" id="KI688545">
    <property type="protein sequence ID" value="ETK76813.1"/>
    <property type="molecule type" value="Genomic_DNA"/>
</dbReference>
<organism evidence="9">
    <name type="scientific">Phytophthora nicotianae</name>
    <name type="common">Potato buckeye rot agent</name>
    <name type="synonym">Phytophthora parasitica</name>
    <dbReference type="NCBI Taxonomy" id="4792"/>
    <lineage>
        <taxon>Eukaryota</taxon>
        <taxon>Sar</taxon>
        <taxon>Stramenopiles</taxon>
        <taxon>Oomycota</taxon>
        <taxon>Peronosporomycetes</taxon>
        <taxon>Peronosporales</taxon>
        <taxon>Peronosporaceae</taxon>
        <taxon>Phytophthora</taxon>
    </lineage>
</organism>
<feature type="domain" description="RxLR effector PexRD54 WY" evidence="8">
    <location>
        <begin position="282"/>
        <end position="323"/>
    </location>
</feature>
<comment type="subcellular location">
    <subcellularLocation>
        <location evidence="1">Host cell</location>
    </subcellularLocation>
    <subcellularLocation>
        <location evidence="2">Secreted</location>
    </subcellularLocation>
</comment>
<evidence type="ECO:0000259" key="8">
    <source>
        <dbReference type="Pfam" id="PF22748"/>
    </source>
</evidence>
<feature type="non-terminal residue" evidence="9">
    <location>
        <position position="1"/>
    </location>
</feature>
<dbReference type="Pfam" id="PF16810">
    <property type="entry name" value="RXLR"/>
    <property type="match status" value="1"/>
</dbReference>
<evidence type="ECO:0000256" key="3">
    <source>
        <dbReference type="ARBA" id="ARBA00010400"/>
    </source>
</evidence>
<sequence>ELARQLMRFYCFILLLVLSLLSCNNANPAAITSSYIKAKSEASNHVANAHVRRHLSTHERFVEEGNEDSFEERTINMKLPDAAKLQSLINFQPLKKLAANIQKSTSDNQKATKELFESLDVGVVGSGIFQSTPYQTWAKFVTKVYKKNPEAGQAAMFSILRDHYGDEPLAKLLAEARRGWGTATEAKQFESIQLDNWLAHEKTSDEVFSLLKLNVDEDDLLKNPLLSTWMSYEKKLGTENPNHALLLKLRERYDDADLAKMLVAAKNDRSTQVIATHVERAQLESWLNGKKTTEDVFKLLRLNTDTGVDLLKNPALKIWMKYVATSGQNAYQLLLLKLRTKYSDEQLAKILDVAARDSNVRIEVWKLEGAQHNDWLGGRASADSIFKLLKLNKEGEELFKSPILDTWVNYVARLGKKNMDETMYSVMKKYYSDEKLEEMFAKAKNSIFTRKLASDLEQEMWRSQGKTADDIFKFLNLDKKDAYKLFDDPKIVTWATYVNRLNSLKKIPDDFALISELEKRFDDLDLARMLVYAHPPRETKSAITIMQELQFKKWRAKGWTPTQVESSLEKQSPDNVLNWSVRQAYKMFSE</sequence>
<proteinExistence type="inferred from homology"/>
<dbReference type="InterPro" id="IPR031825">
    <property type="entry name" value="RXLR"/>
</dbReference>
<dbReference type="AlphaFoldDB" id="W2G178"/>
<dbReference type="VEuPathDB" id="FungiDB:PPTG_03792"/>
<keyword evidence="6" id="KW-0843">Virulence</keyword>
<dbReference type="GO" id="GO:0043657">
    <property type="term" value="C:host cell"/>
    <property type="evidence" value="ECO:0007669"/>
    <property type="project" value="UniProtKB-SubCell"/>
</dbReference>
<keyword evidence="4" id="KW-0964">Secreted</keyword>
<evidence type="ECO:0000256" key="2">
    <source>
        <dbReference type="ARBA" id="ARBA00004613"/>
    </source>
</evidence>
<comment type="similarity">
    <text evidence="3">Belongs to the RxLR effector family.</text>
</comment>
<evidence type="ECO:0000256" key="1">
    <source>
        <dbReference type="ARBA" id="ARBA00004340"/>
    </source>
</evidence>
<protein>
    <recommendedName>
        <fullName evidence="8">RxLR effector PexRD54 WY domain-containing protein</fullName>
    </recommendedName>
</protein>
<name>W2G178_PHYNI</name>
<evidence type="ECO:0000256" key="7">
    <source>
        <dbReference type="SAM" id="SignalP"/>
    </source>
</evidence>
<feature type="domain" description="RxLR effector PexRD54 WY" evidence="8">
    <location>
        <begin position="372"/>
        <end position="411"/>
    </location>
</feature>
<keyword evidence="5 7" id="KW-0732">Signal</keyword>
<feature type="signal peptide" evidence="7">
    <location>
        <begin position="1"/>
        <end position="26"/>
    </location>
</feature>
<feature type="chain" id="PRO_5004816729" description="RxLR effector PexRD54 WY domain-containing protein" evidence="7">
    <location>
        <begin position="27"/>
        <end position="590"/>
    </location>
</feature>
<evidence type="ECO:0000256" key="4">
    <source>
        <dbReference type="ARBA" id="ARBA00022525"/>
    </source>
</evidence>
<dbReference type="Pfam" id="PF22748">
    <property type="entry name" value="PexRD54_WY"/>
    <property type="match status" value="2"/>
</dbReference>
<evidence type="ECO:0000256" key="6">
    <source>
        <dbReference type="ARBA" id="ARBA00023026"/>
    </source>
</evidence>